<accession>A0A1D9Q9N1</accession>
<evidence type="ECO:0000259" key="1">
    <source>
        <dbReference type="PROSITE" id="PS50011"/>
    </source>
</evidence>
<dbReference type="Proteomes" id="UP000177798">
    <property type="component" value="Chromosome 8"/>
</dbReference>
<dbReference type="GO" id="GO:0004672">
    <property type="term" value="F:protein kinase activity"/>
    <property type="evidence" value="ECO:0007669"/>
    <property type="project" value="InterPro"/>
</dbReference>
<organism evidence="2 3">
    <name type="scientific">Sclerotinia sclerotiorum (strain ATCC 18683 / 1980 / Ss-1)</name>
    <name type="common">White mold</name>
    <name type="synonym">Whetzelinia sclerotiorum</name>
    <dbReference type="NCBI Taxonomy" id="665079"/>
    <lineage>
        <taxon>Eukaryota</taxon>
        <taxon>Fungi</taxon>
        <taxon>Dikarya</taxon>
        <taxon>Ascomycota</taxon>
        <taxon>Pezizomycotina</taxon>
        <taxon>Leotiomycetes</taxon>
        <taxon>Helotiales</taxon>
        <taxon>Sclerotiniaceae</taxon>
        <taxon>Sclerotinia</taxon>
    </lineage>
</organism>
<dbReference type="PANTHER" id="PTHR24359:SF1">
    <property type="entry name" value="INHIBITOR OF NUCLEAR FACTOR KAPPA-B KINASE EPSILON SUBUNIT HOMOLOG 1-RELATED"/>
    <property type="match status" value="1"/>
</dbReference>
<dbReference type="PROSITE" id="PS50011">
    <property type="entry name" value="PROTEIN_KINASE_DOM"/>
    <property type="match status" value="1"/>
</dbReference>
<protein>
    <recommendedName>
        <fullName evidence="1">Protein kinase domain-containing protein</fullName>
    </recommendedName>
</protein>
<feature type="domain" description="Protein kinase" evidence="1">
    <location>
        <begin position="1"/>
        <end position="221"/>
    </location>
</feature>
<dbReference type="PANTHER" id="PTHR24359">
    <property type="entry name" value="SERINE/THREONINE-PROTEIN KINASE SBK1"/>
    <property type="match status" value="1"/>
</dbReference>
<dbReference type="Gene3D" id="1.10.510.10">
    <property type="entry name" value="Transferase(Phosphotransferase) domain 1"/>
    <property type="match status" value="1"/>
</dbReference>
<dbReference type="SUPFAM" id="SSF56112">
    <property type="entry name" value="Protein kinase-like (PK-like)"/>
    <property type="match status" value="1"/>
</dbReference>
<dbReference type="Pfam" id="PF00069">
    <property type="entry name" value="Pkinase"/>
    <property type="match status" value="1"/>
</dbReference>
<proteinExistence type="predicted"/>
<dbReference type="AlphaFoldDB" id="A0A1D9Q9N1"/>
<dbReference type="EMBL" id="CP017821">
    <property type="protein sequence ID" value="APA11670.1"/>
    <property type="molecule type" value="Genomic_DNA"/>
</dbReference>
<dbReference type="InterPro" id="IPR011009">
    <property type="entry name" value="Kinase-like_dom_sf"/>
</dbReference>
<dbReference type="OrthoDB" id="1046782at2759"/>
<name>A0A1D9Q9N1_SCLS1</name>
<gene>
    <name evidence="2" type="ORF">sscle_08g064400</name>
</gene>
<evidence type="ECO:0000313" key="2">
    <source>
        <dbReference type="EMBL" id="APA11670.1"/>
    </source>
</evidence>
<dbReference type="InterPro" id="IPR000719">
    <property type="entry name" value="Prot_kinase_dom"/>
</dbReference>
<reference evidence="3" key="1">
    <citation type="journal article" date="2017" name="Genome Biol. Evol.">
        <title>The complete genome sequence of the phytopathogenic fungus Sclerotinia sclerotiorum reveals insights into the genome architecture of broad host range pathogens.</title>
        <authorList>
            <person name="Derbyshire M."/>
            <person name="Denton-Giles M."/>
            <person name="Hegedus D."/>
            <person name="Seifbarghy S."/>
            <person name="Rollins J."/>
            <person name="van Kan J."/>
            <person name="Seidl M.F."/>
            <person name="Faino L."/>
            <person name="Mbengue M."/>
            <person name="Navaud O."/>
            <person name="Raffaele S."/>
            <person name="Hammond-Kosack K."/>
            <person name="Heard S."/>
            <person name="Oliver R."/>
        </authorList>
    </citation>
    <scope>NUCLEOTIDE SEQUENCE [LARGE SCALE GENOMIC DNA]</scope>
    <source>
        <strain evidence="3">ATCC 18683 / 1980 / Ss-1</strain>
    </source>
</reference>
<dbReference type="GO" id="GO:0005524">
    <property type="term" value="F:ATP binding"/>
    <property type="evidence" value="ECO:0007669"/>
    <property type="project" value="InterPro"/>
</dbReference>
<sequence length="229" mass="25917">MTVLWSFRQMAGIASASDQLHNFQASALGVKGGEPKYGRHGDLKPENLLWFEKGPDIDNENGILQIADFGKGKFNLMESRSRISPSAAHASPTYEPPELWLFKPISRAYDIWSLGATYLEFVTWLLLDPRGIGLFSDGRGEPNSAGIDDDTFYTIIRERNQEPYAEVRHSVLEWVAKLREHEKCSEAVHELLDLTMEELLVENPQDRGDAKKIDTRLDDIVKKAKDETV</sequence>
<evidence type="ECO:0000313" key="3">
    <source>
        <dbReference type="Proteomes" id="UP000177798"/>
    </source>
</evidence>
<dbReference type="VEuPathDB" id="FungiDB:sscle_08g064400"/>